<dbReference type="eggNOG" id="ENOG502RPD7">
    <property type="taxonomic scope" value="Eukaryota"/>
</dbReference>
<dbReference type="GeneID" id="9100291"/>
<feature type="region of interest" description="Disordered" evidence="5">
    <location>
        <begin position="277"/>
        <end position="306"/>
    </location>
</feature>
<dbReference type="Gene3D" id="1.10.238.100">
    <property type="entry name" value="YAP1 redox domain. Chain B"/>
    <property type="match status" value="1"/>
</dbReference>
<dbReference type="Proteomes" id="UP000002059">
    <property type="component" value="Partially assembled WGS sequence"/>
</dbReference>
<dbReference type="SUPFAM" id="SSF57959">
    <property type="entry name" value="Leucine zipper domain"/>
    <property type="match status" value="1"/>
</dbReference>
<gene>
    <name evidence="7" type="ORF">PAAG_01282</name>
</gene>
<feature type="region of interest" description="Disordered" evidence="5">
    <location>
        <begin position="30"/>
        <end position="87"/>
    </location>
</feature>
<dbReference type="AlphaFoldDB" id="C1GRY7"/>
<feature type="compositionally biased region" description="Basic and acidic residues" evidence="5">
    <location>
        <begin position="178"/>
        <end position="192"/>
    </location>
</feature>
<dbReference type="KEGG" id="pbl:PAAG_01282"/>
<name>C1GRY7_PARBA</name>
<feature type="region of interest" description="Disordered" evidence="5">
    <location>
        <begin position="106"/>
        <end position="192"/>
    </location>
</feature>
<dbReference type="InterPro" id="IPR023167">
    <property type="entry name" value="Yap1_redox_dom_sf"/>
</dbReference>
<dbReference type="OMA" id="LNMACGN"/>
<comment type="subcellular location">
    <subcellularLocation>
        <location evidence="2">Cytoplasm</location>
    </subcellularLocation>
    <subcellularLocation>
        <location evidence="1">Nucleus</location>
    </subcellularLocation>
</comment>
<dbReference type="CDD" id="cd14688">
    <property type="entry name" value="bZIP_YAP"/>
    <property type="match status" value="1"/>
</dbReference>
<dbReference type="FunFam" id="1.20.5.170:FF:000067">
    <property type="entry name" value="BZIP transcription factor"/>
    <property type="match status" value="1"/>
</dbReference>
<keyword evidence="8" id="KW-1185">Reference proteome</keyword>
<dbReference type="GO" id="GO:0034599">
    <property type="term" value="P:cellular response to oxidative stress"/>
    <property type="evidence" value="ECO:0007669"/>
    <property type="project" value="UniProtKB-ARBA"/>
</dbReference>
<dbReference type="GO" id="GO:0000976">
    <property type="term" value="F:transcription cis-regulatory region binding"/>
    <property type="evidence" value="ECO:0007669"/>
    <property type="project" value="InterPro"/>
</dbReference>
<feature type="domain" description="BZIP" evidence="6">
    <location>
        <begin position="162"/>
        <end position="225"/>
    </location>
</feature>
<feature type="compositionally biased region" description="Low complexity" evidence="5">
    <location>
        <begin position="403"/>
        <end position="418"/>
    </location>
</feature>
<accession>C1GRY7</accession>
<dbReference type="InterPro" id="IPR013910">
    <property type="entry name" value="TF_PAP1"/>
</dbReference>
<dbReference type="HOGENOM" id="CLU_011807_0_0_1"/>
<evidence type="ECO:0000256" key="4">
    <source>
        <dbReference type="ARBA" id="ARBA00038132"/>
    </source>
</evidence>
<feature type="compositionally biased region" description="Basic and acidic residues" evidence="5">
    <location>
        <begin position="122"/>
        <end position="132"/>
    </location>
</feature>
<dbReference type="InterPro" id="IPR004827">
    <property type="entry name" value="bZIP"/>
</dbReference>
<sequence length="684" mass="74799">MSDFGSLYQQSLYLSPDQQDLLLAALSSTSKTTKVPKEASRHNSQSATKILDSHPNSFSQQVTATTSAQDLLESPTEEPLDSGQLGFDGSPFLDFDFDVDFDSSGIGDLIGDIPGTSPGDDAEPREKRKSIDGNDDEEENGKKRRETDDKTAKKPGRKPLTSEPTTKRKAQNRAAQRAFRERKEKHLKDLENKVDELEKVSQSTNIENKLLRAQVEKLQIELKGYRKRLSWVSGGNGVSPTSGFTMRGAGSRHNTRDNGDNFSFEFPKFGDLPGARLYNSPSQPVSNHSKATKLPPSAGFNYRAPNISHGNSFKGTAAASQRRQFILGSPSQSSPVLNSMPPNDNRKSNGRNHHSPSIDSFSRYYDNLSGRSPIQNPGIPYSGSGSGQNSIYSNYQSQHHYGSSNVSNSASPSASSESQPCHVSSMGTSPEPSLHSPPSGKLSESGLTNTIDNELNSARSTGEGEKSFYEKLGWACGCAENPLPASMTDSNPPYNFPDHNKDNSNNNSNGNNSNNYNDTTINASDTLLGFDWLVQQNGGQFDPVLFGDYRDPQDAVLSQDFGTFFNEAFPLPDLGSPLLAFSELSNNHTNNSYVNNVPPKPDLLKQIDSALEADDDEEVVPGEDRSQMLSCTKIWDRLQSMEKFRNGEIDVDSLCSELRTKARCSEGGVVVKQDDVEAIMSRAE</sequence>
<feature type="compositionally biased region" description="Low complexity" evidence="5">
    <location>
        <begin position="503"/>
        <end position="518"/>
    </location>
</feature>
<dbReference type="GO" id="GO:0005737">
    <property type="term" value="C:cytoplasm"/>
    <property type="evidence" value="ECO:0007669"/>
    <property type="project" value="UniProtKB-SubCell"/>
</dbReference>
<dbReference type="PROSITE" id="PS50217">
    <property type="entry name" value="BZIP"/>
    <property type="match status" value="1"/>
</dbReference>
<dbReference type="InterPro" id="IPR046347">
    <property type="entry name" value="bZIP_sf"/>
</dbReference>
<dbReference type="Pfam" id="PF08601">
    <property type="entry name" value="PAP1"/>
    <property type="match status" value="1"/>
</dbReference>
<evidence type="ECO:0000256" key="1">
    <source>
        <dbReference type="ARBA" id="ARBA00004123"/>
    </source>
</evidence>
<evidence type="ECO:0000256" key="5">
    <source>
        <dbReference type="SAM" id="MobiDB-lite"/>
    </source>
</evidence>
<dbReference type="VEuPathDB" id="FungiDB:PAAG_01282"/>
<feature type="region of interest" description="Disordered" evidence="5">
    <location>
        <begin position="328"/>
        <end position="448"/>
    </location>
</feature>
<feature type="compositionally biased region" description="Polar residues" evidence="5">
    <location>
        <begin position="387"/>
        <end position="402"/>
    </location>
</feature>
<dbReference type="InterPro" id="IPR050936">
    <property type="entry name" value="AP-1-like"/>
</dbReference>
<evidence type="ECO:0000313" key="7">
    <source>
        <dbReference type="EMBL" id="EEH38361.1"/>
    </source>
</evidence>
<protein>
    <recommendedName>
        <fullName evidence="6">BZIP domain-containing protein</fullName>
    </recommendedName>
</protein>
<comment type="similarity">
    <text evidence="4">Belongs to the bZIP family. YAP subfamily.</text>
</comment>
<dbReference type="SMART" id="SM00338">
    <property type="entry name" value="BRLZ"/>
    <property type="match status" value="1"/>
</dbReference>
<dbReference type="Gene3D" id="1.20.5.170">
    <property type="match status" value="1"/>
</dbReference>
<dbReference type="EMBL" id="KN293993">
    <property type="protein sequence ID" value="EEH38361.1"/>
    <property type="molecule type" value="Genomic_DNA"/>
</dbReference>
<evidence type="ECO:0000256" key="2">
    <source>
        <dbReference type="ARBA" id="ARBA00004496"/>
    </source>
</evidence>
<dbReference type="OrthoDB" id="5380163at2759"/>
<keyword evidence="3" id="KW-0539">Nucleus</keyword>
<organism evidence="7 8">
    <name type="scientific">Paracoccidioides lutzii (strain ATCC MYA-826 / Pb01)</name>
    <name type="common">Paracoccidioides brasiliensis</name>
    <dbReference type="NCBI Taxonomy" id="502779"/>
    <lineage>
        <taxon>Eukaryota</taxon>
        <taxon>Fungi</taxon>
        <taxon>Dikarya</taxon>
        <taxon>Ascomycota</taxon>
        <taxon>Pezizomycotina</taxon>
        <taxon>Eurotiomycetes</taxon>
        <taxon>Eurotiomycetidae</taxon>
        <taxon>Onygenales</taxon>
        <taxon>Ajellomycetaceae</taxon>
        <taxon>Paracoccidioides</taxon>
    </lineage>
</organism>
<feature type="compositionally biased region" description="Polar residues" evidence="5">
    <location>
        <begin position="419"/>
        <end position="431"/>
    </location>
</feature>
<proteinExistence type="inferred from homology"/>
<dbReference type="PANTHER" id="PTHR40621:SF6">
    <property type="entry name" value="AP-1-LIKE TRANSCRIPTION FACTOR YAP1-RELATED"/>
    <property type="match status" value="1"/>
</dbReference>
<dbReference type="GO" id="GO:0001228">
    <property type="term" value="F:DNA-binding transcription activator activity, RNA polymerase II-specific"/>
    <property type="evidence" value="ECO:0007669"/>
    <property type="project" value="TreeGrafter"/>
</dbReference>
<dbReference type="PANTHER" id="PTHR40621">
    <property type="entry name" value="TRANSCRIPTION FACTOR KAPC-RELATED"/>
    <property type="match status" value="1"/>
</dbReference>
<dbReference type="PROSITE" id="PS00036">
    <property type="entry name" value="BZIP_BASIC"/>
    <property type="match status" value="1"/>
</dbReference>
<evidence type="ECO:0000256" key="3">
    <source>
        <dbReference type="ARBA" id="ARBA00023242"/>
    </source>
</evidence>
<reference evidence="7 8" key="1">
    <citation type="journal article" date="2011" name="PLoS Genet.">
        <title>Comparative genomic analysis of human fungal pathogens causing paracoccidioidomycosis.</title>
        <authorList>
            <person name="Desjardins C.A."/>
            <person name="Champion M.D."/>
            <person name="Holder J.W."/>
            <person name="Muszewska A."/>
            <person name="Goldberg J."/>
            <person name="Bailao A.M."/>
            <person name="Brigido M.M."/>
            <person name="Ferreira M.E."/>
            <person name="Garcia A.M."/>
            <person name="Grynberg M."/>
            <person name="Gujja S."/>
            <person name="Heiman D.I."/>
            <person name="Henn M.R."/>
            <person name="Kodira C.D."/>
            <person name="Leon-Narvaez H."/>
            <person name="Longo L.V."/>
            <person name="Ma L.J."/>
            <person name="Malavazi I."/>
            <person name="Matsuo A.L."/>
            <person name="Morais F.V."/>
            <person name="Pereira M."/>
            <person name="Rodriguez-Brito S."/>
            <person name="Sakthikumar S."/>
            <person name="Salem-Izacc S.M."/>
            <person name="Sykes S.M."/>
            <person name="Teixeira M.M."/>
            <person name="Vallejo M.C."/>
            <person name="Walter M.E."/>
            <person name="Yandava C."/>
            <person name="Young S."/>
            <person name="Zeng Q."/>
            <person name="Zucker J."/>
            <person name="Felipe M.S."/>
            <person name="Goldman G.H."/>
            <person name="Haas B.J."/>
            <person name="McEwen J.G."/>
            <person name="Nino-Vega G."/>
            <person name="Puccia R."/>
            <person name="San-Blas G."/>
            <person name="Soares C.M."/>
            <person name="Birren B.W."/>
            <person name="Cuomo C.A."/>
        </authorList>
    </citation>
    <scope>NUCLEOTIDE SEQUENCE [LARGE SCALE GENOMIC DNA]</scope>
    <source>
        <strain evidence="8">ATCC MYA-826 / Pb01</strain>
    </source>
</reference>
<feature type="region of interest" description="Disordered" evidence="5">
    <location>
        <begin position="487"/>
        <end position="518"/>
    </location>
</feature>
<dbReference type="STRING" id="502779.C1GRY7"/>
<feature type="compositionally biased region" description="Polar residues" evidence="5">
    <location>
        <begin position="42"/>
        <end position="69"/>
    </location>
</feature>
<dbReference type="GO" id="GO:0090575">
    <property type="term" value="C:RNA polymerase II transcription regulator complex"/>
    <property type="evidence" value="ECO:0007669"/>
    <property type="project" value="TreeGrafter"/>
</dbReference>
<evidence type="ECO:0000259" key="6">
    <source>
        <dbReference type="PROSITE" id="PS50217"/>
    </source>
</evidence>
<dbReference type="Pfam" id="PF00170">
    <property type="entry name" value="bZIP_1"/>
    <property type="match status" value="1"/>
</dbReference>
<feature type="compositionally biased region" description="Polar residues" evidence="5">
    <location>
        <begin position="279"/>
        <end position="289"/>
    </location>
</feature>
<dbReference type="RefSeq" id="XP_002797423.1">
    <property type="nucleotide sequence ID" value="XM_002797377.1"/>
</dbReference>
<dbReference type="SUPFAM" id="SSF111430">
    <property type="entry name" value="YAP1 redox domain"/>
    <property type="match status" value="1"/>
</dbReference>
<evidence type="ECO:0000313" key="8">
    <source>
        <dbReference type="Proteomes" id="UP000002059"/>
    </source>
</evidence>
<feature type="compositionally biased region" description="Polar residues" evidence="5">
    <location>
        <begin position="328"/>
        <end position="342"/>
    </location>
</feature>